<dbReference type="NCBIfam" id="TIGR00756">
    <property type="entry name" value="PPR"/>
    <property type="match status" value="4"/>
</dbReference>
<dbReference type="Pfam" id="PF13041">
    <property type="entry name" value="PPR_2"/>
    <property type="match status" value="1"/>
</dbReference>
<comment type="similarity">
    <text evidence="1">Belongs to the PPR family. P subfamily.</text>
</comment>
<keyword evidence="2" id="KW-0677">Repeat</keyword>
<dbReference type="InterPro" id="IPR002885">
    <property type="entry name" value="PPR_rpt"/>
</dbReference>
<keyword evidence="5" id="KW-1185">Reference proteome</keyword>
<evidence type="ECO:0000313" key="4">
    <source>
        <dbReference type="EMBL" id="EPS66397.1"/>
    </source>
</evidence>
<feature type="non-terminal residue" evidence="4">
    <location>
        <position position="447"/>
    </location>
</feature>
<dbReference type="EMBL" id="AUSU01003701">
    <property type="protein sequence ID" value="EPS66397.1"/>
    <property type="molecule type" value="Genomic_DNA"/>
</dbReference>
<dbReference type="Pfam" id="PF01535">
    <property type="entry name" value="PPR"/>
    <property type="match status" value="5"/>
</dbReference>
<evidence type="ECO:0000256" key="3">
    <source>
        <dbReference type="PROSITE-ProRule" id="PRU00708"/>
    </source>
</evidence>
<dbReference type="GO" id="GO:0003729">
    <property type="term" value="F:mRNA binding"/>
    <property type="evidence" value="ECO:0007669"/>
    <property type="project" value="UniProtKB-ARBA"/>
</dbReference>
<comment type="caution">
    <text evidence="4">The sequence shown here is derived from an EMBL/GenBank/DDBJ whole genome shotgun (WGS) entry which is preliminary data.</text>
</comment>
<feature type="non-terminal residue" evidence="4">
    <location>
        <position position="1"/>
    </location>
</feature>
<evidence type="ECO:0000313" key="5">
    <source>
        <dbReference type="Proteomes" id="UP000015453"/>
    </source>
</evidence>
<dbReference type="InterPro" id="IPR011990">
    <property type="entry name" value="TPR-like_helical_dom_sf"/>
</dbReference>
<dbReference type="GO" id="GO:0005739">
    <property type="term" value="C:mitochondrion"/>
    <property type="evidence" value="ECO:0007669"/>
    <property type="project" value="TreeGrafter"/>
</dbReference>
<evidence type="ECO:0000256" key="1">
    <source>
        <dbReference type="ARBA" id="ARBA00007626"/>
    </source>
</evidence>
<dbReference type="FunFam" id="1.25.40.10:FF:000516">
    <property type="entry name" value="Pentatricopeptide repeat-containing protein"/>
    <property type="match status" value="1"/>
</dbReference>
<proteinExistence type="inferred from homology"/>
<gene>
    <name evidence="4" type="ORF">M569_08380</name>
</gene>
<dbReference type="PANTHER" id="PTHR45717">
    <property type="entry name" value="OS12G0527900 PROTEIN"/>
    <property type="match status" value="1"/>
</dbReference>
<dbReference type="PANTHER" id="PTHR45717:SF3">
    <property type="entry name" value="OS04G0544400 PROTEIN"/>
    <property type="match status" value="1"/>
</dbReference>
<evidence type="ECO:0000256" key="2">
    <source>
        <dbReference type="ARBA" id="ARBA00022737"/>
    </source>
</evidence>
<dbReference type="SUPFAM" id="SSF48452">
    <property type="entry name" value="TPR-like"/>
    <property type="match status" value="1"/>
</dbReference>
<protein>
    <recommendedName>
        <fullName evidence="6">Pentacotripeptide-repeat region of PRORP domain-containing protein</fullName>
    </recommendedName>
</protein>
<organism evidence="4 5">
    <name type="scientific">Genlisea aurea</name>
    <dbReference type="NCBI Taxonomy" id="192259"/>
    <lineage>
        <taxon>Eukaryota</taxon>
        <taxon>Viridiplantae</taxon>
        <taxon>Streptophyta</taxon>
        <taxon>Embryophyta</taxon>
        <taxon>Tracheophyta</taxon>
        <taxon>Spermatophyta</taxon>
        <taxon>Magnoliopsida</taxon>
        <taxon>eudicotyledons</taxon>
        <taxon>Gunneridae</taxon>
        <taxon>Pentapetalae</taxon>
        <taxon>asterids</taxon>
        <taxon>lamiids</taxon>
        <taxon>Lamiales</taxon>
        <taxon>Lentibulariaceae</taxon>
        <taxon>Genlisea</taxon>
    </lineage>
</organism>
<dbReference type="AlphaFoldDB" id="S8E2D1"/>
<name>S8E2D1_9LAMI</name>
<dbReference type="OrthoDB" id="1908178at2759"/>
<feature type="repeat" description="PPR" evidence="3">
    <location>
        <begin position="126"/>
        <end position="160"/>
    </location>
</feature>
<dbReference type="Proteomes" id="UP000015453">
    <property type="component" value="Unassembled WGS sequence"/>
</dbReference>
<sequence length="447" mass="51577">VTCSSFSTRDSGIVDYESRPSRSWSAICKRISESGSEERGVFTVLNQAEKDGRYLTRWELCRIAKELRKFRRYKFALEVFDWMNNRPERFRITTSDTAIRLDLIAKVHGIPSAESYFSRLTDELKDKRIYGSLLNVYARAKMREEAETLMDKMRTRGYATQPLPYNVMMTLYLNLKDHEKVECLVAEMRERSIELDIYSYNIWLSSRGSLGSVERMEQVFDLIQLDPSLNPNWATFSSMAATYIRLGYLDKACDCLKKIEIILTSRDRLPYHHLISLYGSAGKSDEVRRMWNLYKATFPIIPNVAYNTVISALLRTDEIDDARKLYDEWAKAKTRYDPRIGNLFLVWYSRNGLGEKVESFFDEMSRLGCEPNGLTWEVMAEYHIRNGRPREAVSCVGEAVAVERRPKKWAPKPSTVAAILRLCEEGGDAASREGLVEILRSVGRLGD</sequence>
<feature type="repeat" description="PPR" evidence="3">
    <location>
        <begin position="337"/>
        <end position="371"/>
    </location>
</feature>
<dbReference type="Gene3D" id="1.25.40.10">
    <property type="entry name" value="Tetratricopeptide repeat domain"/>
    <property type="match status" value="2"/>
</dbReference>
<reference evidence="4 5" key="1">
    <citation type="journal article" date="2013" name="BMC Genomics">
        <title>The miniature genome of a carnivorous plant Genlisea aurea contains a low number of genes and short non-coding sequences.</title>
        <authorList>
            <person name="Leushkin E.V."/>
            <person name="Sutormin R.A."/>
            <person name="Nabieva E.R."/>
            <person name="Penin A.A."/>
            <person name="Kondrashov A.S."/>
            <person name="Logacheva M.D."/>
        </authorList>
    </citation>
    <scope>NUCLEOTIDE SEQUENCE [LARGE SCALE GENOMIC DNA]</scope>
</reference>
<accession>S8E2D1</accession>
<dbReference type="FunFam" id="1.25.40.10:FF:000253">
    <property type="entry name" value="Pentatricopeptide repeat-containing protein"/>
    <property type="match status" value="1"/>
</dbReference>
<evidence type="ECO:0008006" key="6">
    <source>
        <dbReference type="Google" id="ProtNLM"/>
    </source>
</evidence>
<dbReference type="PROSITE" id="PS51375">
    <property type="entry name" value="PPR"/>
    <property type="match status" value="2"/>
</dbReference>